<keyword evidence="4 5" id="KW-0175">Coiled coil</keyword>
<dbReference type="OrthoDB" id="439154at2759"/>
<evidence type="ECO:0000256" key="2">
    <source>
        <dbReference type="ARBA" id="ARBA00022771"/>
    </source>
</evidence>
<reference evidence="8 9" key="1">
    <citation type="submission" date="2016-02" db="EMBL/GenBank/DDBJ databases">
        <title>Genome analysis of coral dinoflagellate symbionts highlights evolutionary adaptations to a symbiotic lifestyle.</title>
        <authorList>
            <person name="Aranda M."/>
            <person name="Li Y."/>
            <person name="Liew Y.J."/>
            <person name="Baumgarten S."/>
            <person name="Simakov O."/>
            <person name="Wilson M."/>
            <person name="Piel J."/>
            <person name="Ashoor H."/>
            <person name="Bougouffa S."/>
            <person name="Bajic V.B."/>
            <person name="Ryu T."/>
            <person name="Ravasi T."/>
            <person name="Bayer T."/>
            <person name="Micklem G."/>
            <person name="Kim H."/>
            <person name="Bhak J."/>
            <person name="Lajeunesse T.C."/>
            <person name="Voolstra C.R."/>
        </authorList>
    </citation>
    <scope>NUCLEOTIDE SEQUENCE [LARGE SCALE GENOMIC DNA]</scope>
    <source>
        <strain evidence="8 9">CCMP2467</strain>
    </source>
</reference>
<feature type="compositionally biased region" description="Low complexity" evidence="6">
    <location>
        <begin position="957"/>
        <end position="971"/>
    </location>
</feature>
<dbReference type="SUPFAM" id="SSF54495">
    <property type="entry name" value="UBC-like"/>
    <property type="match status" value="1"/>
</dbReference>
<dbReference type="CDD" id="cd23821">
    <property type="entry name" value="RWD_IMPACT"/>
    <property type="match status" value="1"/>
</dbReference>
<accession>A0A1Q9EUD3</accession>
<comment type="caution">
    <text evidence="8">The sequence shown here is derived from an EMBL/GenBank/DDBJ whole genome shotgun (WGS) entry which is preliminary data.</text>
</comment>
<dbReference type="InterPro" id="IPR017907">
    <property type="entry name" value="Znf_RING_CS"/>
</dbReference>
<evidence type="ECO:0000256" key="5">
    <source>
        <dbReference type="SAM" id="Coils"/>
    </source>
</evidence>
<feature type="region of interest" description="Disordered" evidence="6">
    <location>
        <begin position="941"/>
        <end position="989"/>
    </location>
</feature>
<evidence type="ECO:0000256" key="3">
    <source>
        <dbReference type="ARBA" id="ARBA00022833"/>
    </source>
</evidence>
<feature type="domain" description="RWD" evidence="7">
    <location>
        <begin position="8"/>
        <end position="119"/>
    </location>
</feature>
<proteinExistence type="predicted"/>
<feature type="compositionally biased region" description="Low complexity" evidence="6">
    <location>
        <begin position="519"/>
        <end position="532"/>
    </location>
</feature>
<dbReference type="GO" id="GO:0005856">
    <property type="term" value="C:cytoskeleton"/>
    <property type="evidence" value="ECO:0007669"/>
    <property type="project" value="TreeGrafter"/>
</dbReference>
<dbReference type="Gene3D" id="3.10.110.10">
    <property type="entry name" value="Ubiquitin Conjugating Enzyme"/>
    <property type="match status" value="1"/>
</dbReference>
<feature type="coiled-coil region" evidence="5">
    <location>
        <begin position="773"/>
        <end position="800"/>
    </location>
</feature>
<dbReference type="SUPFAM" id="SSF56399">
    <property type="entry name" value="ADP-ribosylation"/>
    <property type="match status" value="1"/>
</dbReference>
<evidence type="ECO:0000259" key="7">
    <source>
        <dbReference type="PROSITE" id="PS50908"/>
    </source>
</evidence>
<sequence length="989" mass="110624">MCNCEQQAELASLEAIYEGSRDVIVVFPDFEKPRDEGACPQLQAKFRSTGVSITIWLPEEYLAEDGAPVLPLFELSSKKPCPERLDFMAQELHTLAEPLCGSPVLFSWLEWLRTDAVTAFPPGALACSEAPSAEVALLERETEDFFDDIPSADPDEILRSAKCESCAIQLDSVSRVHLQACQHSFCPQCAATCSQVFTANQQIPHCPLASCRATAPELLQWNETPELWAIVSKRILSKSMPLQDCIVFCPRCEDRGMDMPVVVSVDASSRNCACFKCQHRFCSICRSPSHSGSCFDTPDRVKRMAKRRPPLTSEMAEQAAARAAEILEEELEWEQIILGELRTAAGFGDFVEYFHRLHREQIMSGLAAAFGPEVELKAVPLAPSVQERFMAKMSGAHIKPAFHGTDTRNYESIFSRGLLIPGYQNELQIAHGAAHGRGIYTANIDASWLSRGFCASSSMLVCAVRQENVTHVGDAMVVFDPDNPLVYEHEMRDCSQVYKCLIRAFLEESLDPSCQMQNGRRSPPSRTPGPSSVPNDLDGQLLVATSGCTCGSAHQLEEECQRLAAQSYGLATRLDSVVAREEEMDQSLEGLDLDIERMEIAEEELRWSRDDTEAACAEAEALLQAAAAKAKALGAAQEKLEEQAATLKHLEMEVEGNQAGHWEIFCCSSLSCELTWEYFFIALYKWPTDQGKERDLAQDESDLFEARNRIDDQVERMRREFDQIEKETQLLHLEFEEAVQQLDEVEREEWALHEDKRLLGEIEAQVEPVRRRLVERERRLHFEEEELKAQEADCEEKEAQFLPAYQQAQQAVLAVRQRQQDIDKRIEESCQQQRRLLQQFQDLGEIDGGLQLDGAALQSSTTTSAEGHTADIDWAHSLRQQQTYLRQMEVDLLQLKEQPNAGNQQNVVPLFEGYLPEGASVRYQETSWSTGSALQAGVMQLQATRQASSKPPPGKPAPAKSATTAEAAPAKPAKKSKFLTRLAAKSKKH</sequence>
<keyword evidence="3" id="KW-0862">Zinc</keyword>
<protein>
    <recommendedName>
        <fullName evidence="7">RWD domain-containing protein</fullName>
    </recommendedName>
</protein>
<dbReference type="PROSITE" id="PS50908">
    <property type="entry name" value="RWD"/>
    <property type="match status" value="1"/>
</dbReference>
<dbReference type="InterPro" id="IPR016135">
    <property type="entry name" value="UBQ-conjugating_enzyme/RWD"/>
</dbReference>
<evidence type="ECO:0000256" key="4">
    <source>
        <dbReference type="ARBA" id="ARBA00023054"/>
    </source>
</evidence>
<dbReference type="PANTHER" id="PTHR32083">
    <property type="entry name" value="CILIA AND FLAGELLA-ASSOCIATED PROTEIN 58-RELATED"/>
    <property type="match status" value="1"/>
</dbReference>
<feature type="coiled-coil region" evidence="5">
    <location>
        <begin position="707"/>
        <end position="748"/>
    </location>
</feature>
<gene>
    <name evidence="8" type="ORF">AK812_SmicGene5228</name>
</gene>
<organism evidence="8 9">
    <name type="scientific">Symbiodinium microadriaticum</name>
    <name type="common">Dinoflagellate</name>
    <name type="synonym">Zooxanthella microadriatica</name>
    <dbReference type="NCBI Taxonomy" id="2951"/>
    <lineage>
        <taxon>Eukaryota</taxon>
        <taxon>Sar</taxon>
        <taxon>Alveolata</taxon>
        <taxon>Dinophyceae</taxon>
        <taxon>Suessiales</taxon>
        <taxon>Symbiodiniaceae</taxon>
        <taxon>Symbiodinium</taxon>
    </lineage>
</organism>
<feature type="region of interest" description="Disordered" evidence="6">
    <location>
        <begin position="513"/>
        <end position="536"/>
    </location>
</feature>
<name>A0A1Q9EUD3_SYMMI</name>
<dbReference type="AlphaFoldDB" id="A0A1Q9EUD3"/>
<dbReference type="Gene3D" id="3.90.228.10">
    <property type="match status" value="1"/>
</dbReference>
<dbReference type="GO" id="GO:0008270">
    <property type="term" value="F:zinc ion binding"/>
    <property type="evidence" value="ECO:0007669"/>
    <property type="project" value="UniProtKB-KW"/>
</dbReference>
<feature type="compositionally biased region" description="Basic residues" evidence="6">
    <location>
        <begin position="972"/>
        <end position="989"/>
    </location>
</feature>
<keyword evidence="1" id="KW-0479">Metal-binding</keyword>
<dbReference type="EMBL" id="LSRX01000067">
    <property type="protein sequence ID" value="OLQ11019.1"/>
    <property type="molecule type" value="Genomic_DNA"/>
</dbReference>
<dbReference type="InterPro" id="IPR006575">
    <property type="entry name" value="RWD_dom"/>
</dbReference>
<evidence type="ECO:0000313" key="9">
    <source>
        <dbReference type="Proteomes" id="UP000186817"/>
    </source>
</evidence>
<dbReference type="CDD" id="cd20335">
    <property type="entry name" value="BRcat_RBR"/>
    <property type="match status" value="1"/>
</dbReference>
<evidence type="ECO:0000256" key="1">
    <source>
        <dbReference type="ARBA" id="ARBA00022723"/>
    </source>
</evidence>
<dbReference type="PANTHER" id="PTHR32083:SF48">
    <property type="entry name" value="TRANS-GOLGI NETWORK-LOCALIZED SYP41-INTERACTING PROTEIN 1"/>
    <property type="match status" value="1"/>
</dbReference>
<dbReference type="Pfam" id="PF05773">
    <property type="entry name" value="RWD"/>
    <property type="match status" value="1"/>
</dbReference>
<feature type="coiled-coil region" evidence="5">
    <location>
        <begin position="609"/>
        <end position="653"/>
    </location>
</feature>
<evidence type="ECO:0000256" key="6">
    <source>
        <dbReference type="SAM" id="MobiDB-lite"/>
    </source>
</evidence>
<evidence type="ECO:0000313" key="8">
    <source>
        <dbReference type="EMBL" id="OLQ11019.1"/>
    </source>
</evidence>
<dbReference type="Proteomes" id="UP000186817">
    <property type="component" value="Unassembled WGS sequence"/>
</dbReference>
<keyword evidence="2" id="KW-0863">Zinc-finger</keyword>
<keyword evidence="9" id="KW-1185">Reference proteome</keyword>
<dbReference type="PROSITE" id="PS00518">
    <property type="entry name" value="ZF_RING_1"/>
    <property type="match status" value="1"/>
</dbReference>